<evidence type="ECO:0000259" key="1">
    <source>
        <dbReference type="Pfam" id="PF20654"/>
    </source>
</evidence>
<feature type="domain" description="Exocyst complex component Sec3 C-terminal" evidence="1">
    <location>
        <begin position="190"/>
        <end position="509"/>
    </location>
</feature>
<dbReference type="GO" id="GO:0005886">
    <property type="term" value="C:plasma membrane"/>
    <property type="evidence" value="ECO:0007669"/>
    <property type="project" value="TreeGrafter"/>
</dbReference>
<sequence>TREMKAVQEKLELYRHHSNSFCSRFYEYMRMMLQYQAETLMKDKSRGPRHNSLTIQSHDHIMEHLYKYRGLSLWMKEMDSKRHLEIQHLYVTAKEPVYKKETKEYLQQMKHMLAKRELSEEATYVFSAAYSHSHRSSINYGSWLSFDNTKPSWEFKEGSVGKIPPEESFDHCLQTIIPLIATEQDFMSDFFHFTKKTSKIISPEEAFIKDLDAEESDENLNAYKKLTEYMENLFNFLPDDLTSFVDYGCKHDTIQIVGMIVSLEKNMQEFEKRGHEFVVRMLQQVRKHCLEIFERFTNDQLRAIEETKVTSKKRKGIVLFIRIFPRFVERIEHSMNSAEQLEIRRTVNRGYKRIVKTMFDCLEAIAKDADSPMDDKEQLNAHIMTLEIRTRKIVVLEPFMRHARSSYDKHLEAYAKSVIRKPFGKLLEFFEGIESLLRTTAAPEEVGFRLQYNKAALKKIVSQYPGKDRVDKHFTEEEGLLQVVWHSIEEVVLRNQDRFTSIINRCYPDANITLEFTKDDLLSYFSELARSH</sequence>
<dbReference type="Pfam" id="PF20654">
    <property type="entry name" value="Sec3_C-term"/>
    <property type="match status" value="1"/>
</dbReference>
<dbReference type="PANTHER" id="PTHR16092:SF14">
    <property type="entry name" value="EXOCYST COMPLEX COMPONENT 1 ISOFORM X1"/>
    <property type="match status" value="1"/>
</dbReference>
<gene>
    <name evidence="2" type="ORF">AMORRO_LOCUS12104</name>
</gene>
<dbReference type="GO" id="GO:0000145">
    <property type="term" value="C:exocyst"/>
    <property type="evidence" value="ECO:0007669"/>
    <property type="project" value="TreeGrafter"/>
</dbReference>
<evidence type="ECO:0000313" key="3">
    <source>
        <dbReference type="Proteomes" id="UP000789342"/>
    </source>
</evidence>
<evidence type="ECO:0000313" key="2">
    <source>
        <dbReference type="EMBL" id="CAG8700524.1"/>
    </source>
</evidence>
<dbReference type="InterPro" id="IPR048628">
    <property type="entry name" value="Sec3_C"/>
</dbReference>
<organism evidence="2 3">
    <name type="scientific">Acaulospora morrowiae</name>
    <dbReference type="NCBI Taxonomy" id="94023"/>
    <lineage>
        <taxon>Eukaryota</taxon>
        <taxon>Fungi</taxon>
        <taxon>Fungi incertae sedis</taxon>
        <taxon>Mucoromycota</taxon>
        <taxon>Glomeromycotina</taxon>
        <taxon>Glomeromycetes</taxon>
        <taxon>Diversisporales</taxon>
        <taxon>Acaulosporaceae</taxon>
        <taxon>Acaulospora</taxon>
    </lineage>
</organism>
<name>A0A9N9HQB4_9GLOM</name>
<reference evidence="2" key="1">
    <citation type="submission" date="2021-06" db="EMBL/GenBank/DDBJ databases">
        <authorList>
            <person name="Kallberg Y."/>
            <person name="Tangrot J."/>
            <person name="Rosling A."/>
        </authorList>
    </citation>
    <scope>NUCLEOTIDE SEQUENCE</scope>
    <source>
        <strain evidence="2">CL551</strain>
    </source>
</reference>
<proteinExistence type="predicted"/>
<dbReference type="GO" id="GO:0006887">
    <property type="term" value="P:exocytosis"/>
    <property type="evidence" value="ECO:0007669"/>
    <property type="project" value="TreeGrafter"/>
</dbReference>
<feature type="non-terminal residue" evidence="2">
    <location>
        <position position="532"/>
    </location>
</feature>
<dbReference type="EMBL" id="CAJVPV010016931">
    <property type="protein sequence ID" value="CAG8700524.1"/>
    <property type="molecule type" value="Genomic_DNA"/>
</dbReference>
<comment type="caution">
    <text evidence="2">The sequence shown here is derived from an EMBL/GenBank/DDBJ whole genome shotgun (WGS) entry which is preliminary data.</text>
</comment>
<dbReference type="OrthoDB" id="27109at2759"/>
<dbReference type="AlphaFoldDB" id="A0A9N9HQB4"/>
<dbReference type="PANTHER" id="PTHR16092">
    <property type="entry name" value="SEC3/SYNTAXIN-RELATED"/>
    <property type="match status" value="1"/>
</dbReference>
<dbReference type="Proteomes" id="UP000789342">
    <property type="component" value="Unassembled WGS sequence"/>
</dbReference>
<dbReference type="GO" id="GO:0005546">
    <property type="term" value="F:phosphatidylinositol-4,5-bisphosphate binding"/>
    <property type="evidence" value="ECO:0007669"/>
    <property type="project" value="TreeGrafter"/>
</dbReference>
<accession>A0A9N9HQB4</accession>
<protein>
    <submittedName>
        <fullName evidence="2">17178_t:CDS:1</fullName>
    </submittedName>
</protein>
<keyword evidence="3" id="KW-1185">Reference proteome</keyword>
<dbReference type="GO" id="GO:0006893">
    <property type="term" value="P:Golgi to plasma membrane transport"/>
    <property type="evidence" value="ECO:0007669"/>
    <property type="project" value="TreeGrafter"/>
</dbReference>